<name>A0A4P6WY93_HYDPS</name>
<accession>A0A4P6WY93</accession>
<dbReference type="KEGG" id="hpse:HPF_01480"/>
<feature type="compositionally biased region" description="Pro residues" evidence="1">
    <location>
        <begin position="67"/>
        <end position="84"/>
    </location>
</feature>
<evidence type="ECO:0000256" key="1">
    <source>
        <dbReference type="SAM" id="MobiDB-lite"/>
    </source>
</evidence>
<reference evidence="2 3" key="1">
    <citation type="submission" date="2019-03" db="EMBL/GenBank/DDBJ databases">
        <authorList>
            <person name="Sebastian G."/>
            <person name="Baumann P."/>
            <person name="Ruckert C."/>
            <person name="Kalinowski J."/>
            <person name="Nebel B."/>
            <person name="Takors R."/>
            <person name="Blombach B."/>
        </authorList>
    </citation>
    <scope>NUCLEOTIDE SEQUENCE [LARGE SCALE GENOMIC DNA]</scope>
    <source>
        <strain evidence="2 3">DSM 1084</strain>
    </source>
</reference>
<evidence type="ECO:0000313" key="2">
    <source>
        <dbReference type="EMBL" id="QBM26331.1"/>
    </source>
</evidence>
<organism evidence="2 3">
    <name type="scientific">Hydrogenophaga pseudoflava</name>
    <name type="common">Pseudomonas carboxydoflava</name>
    <dbReference type="NCBI Taxonomy" id="47421"/>
    <lineage>
        <taxon>Bacteria</taxon>
        <taxon>Pseudomonadati</taxon>
        <taxon>Pseudomonadota</taxon>
        <taxon>Betaproteobacteria</taxon>
        <taxon>Burkholderiales</taxon>
        <taxon>Comamonadaceae</taxon>
        <taxon>Hydrogenophaga</taxon>
    </lineage>
</organism>
<evidence type="ECO:0000313" key="3">
    <source>
        <dbReference type="Proteomes" id="UP000293912"/>
    </source>
</evidence>
<dbReference type="Proteomes" id="UP000293912">
    <property type="component" value="Chromosome"/>
</dbReference>
<keyword evidence="3" id="KW-1185">Reference proteome</keyword>
<protein>
    <submittedName>
        <fullName evidence="2">Uncharacterized protein</fullName>
    </submittedName>
</protein>
<dbReference type="AlphaFoldDB" id="A0A4P6WY93"/>
<feature type="region of interest" description="Disordered" evidence="1">
    <location>
        <begin position="67"/>
        <end position="98"/>
    </location>
</feature>
<dbReference type="EMBL" id="CP037867">
    <property type="protein sequence ID" value="QBM26331.1"/>
    <property type="molecule type" value="Genomic_DNA"/>
</dbReference>
<sequence>MSSLVFRKTEGGKAEIAQRQAGLAPAARQLLILVNGVDSVQALLAKGLGDVRGHLDTLLSLRLIEPVPTPPKAAPLPPAAPSPAPDVQADSSTESEDPQHLLALQRRAWQTLQPHFGPDTPTVAQDLLAARSIAQYLASLDGIQAKLAIYMGRKQAEREIDALRR</sequence>
<dbReference type="RefSeq" id="WP_133155549.1">
    <property type="nucleotide sequence ID" value="NZ_CP037867.1"/>
</dbReference>
<gene>
    <name evidence="2" type="ORF">HPF_01480</name>
</gene>
<proteinExistence type="predicted"/>